<keyword evidence="3" id="KW-0229">DNA integration</keyword>
<dbReference type="InterPro" id="IPR050090">
    <property type="entry name" value="Tyrosine_recombinase_XerCD"/>
</dbReference>
<keyword evidence="5" id="KW-0233">DNA recombination</keyword>
<dbReference type="InterPro" id="IPR002104">
    <property type="entry name" value="Integrase_catalytic"/>
</dbReference>
<evidence type="ECO:0000256" key="4">
    <source>
        <dbReference type="ARBA" id="ARBA00023125"/>
    </source>
</evidence>
<dbReference type="InterPro" id="IPR011010">
    <property type="entry name" value="DNA_brk_join_enz"/>
</dbReference>
<evidence type="ECO:0000313" key="10">
    <source>
        <dbReference type="Proteomes" id="UP000620327"/>
    </source>
</evidence>
<dbReference type="PROSITE" id="PS51898">
    <property type="entry name" value="TYR_RECOMBINASE"/>
    <property type="match status" value="1"/>
</dbReference>
<dbReference type="InterPro" id="IPR013762">
    <property type="entry name" value="Integrase-like_cat_sf"/>
</dbReference>
<dbReference type="Pfam" id="PF00589">
    <property type="entry name" value="Phage_integrase"/>
    <property type="match status" value="1"/>
</dbReference>
<protein>
    <submittedName>
        <fullName evidence="9">Tyrosine-type recombinase/integrase</fullName>
    </submittedName>
</protein>
<name>A0A923MLW8_9FIRM</name>
<dbReference type="InterPro" id="IPR044068">
    <property type="entry name" value="CB"/>
</dbReference>
<dbReference type="PANTHER" id="PTHR30349:SF41">
    <property type="entry name" value="INTEGRASE_RECOMBINASE PROTEIN MJ0367-RELATED"/>
    <property type="match status" value="1"/>
</dbReference>
<evidence type="ECO:0000313" key="9">
    <source>
        <dbReference type="EMBL" id="MBC5772321.1"/>
    </source>
</evidence>
<dbReference type="Pfam" id="PF02899">
    <property type="entry name" value="Phage_int_SAM_1"/>
    <property type="match status" value="1"/>
</dbReference>
<evidence type="ECO:0000256" key="3">
    <source>
        <dbReference type="ARBA" id="ARBA00022908"/>
    </source>
</evidence>
<sequence>MKRGMEFIRLLTEFFDSYLPDTKGVSENTIRSYKAALRIFFIFLEEEKGIPAGKVTFSVLDSSIVDEFLSWIETTRGCSKQTRNQRLAALSSFAKFALRRDVVSAGAFSSCVLGTERKRASKRSGDDVVFFLPEEMQILLSLPNRQTICGRRDVVLMSFLYASGARAQELCDLTANDVTFGVETRVRLVGKGSKARRIVIPNECADLLRVHFKQAGLFYGDKNRHVFSSQRNEHMTISCVEEVVSKYVNMAKKLHPGLFQQKAYTPHAFRHTIAVDMLACGCSLPAIKAFLGHSSIQSTMIYATVTSDQANKILRERGLPAKLPAPEKEKGDEKTDVIWFLRE</sequence>
<dbReference type="RefSeq" id="WP_187016429.1">
    <property type="nucleotide sequence ID" value="NZ_JACOQI010000061.1"/>
</dbReference>
<evidence type="ECO:0000259" key="8">
    <source>
        <dbReference type="PROSITE" id="PS51900"/>
    </source>
</evidence>
<evidence type="ECO:0000256" key="1">
    <source>
        <dbReference type="ARBA" id="ARBA00003283"/>
    </source>
</evidence>
<reference evidence="9" key="1">
    <citation type="submission" date="2020-08" db="EMBL/GenBank/DDBJ databases">
        <title>Genome public.</title>
        <authorList>
            <person name="Liu C."/>
            <person name="Sun Q."/>
        </authorList>
    </citation>
    <scope>NUCLEOTIDE SEQUENCE</scope>
    <source>
        <strain evidence="9">BX15</strain>
    </source>
</reference>
<evidence type="ECO:0000259" key="7">
    <source>
        <dbReference type="PROSITE" id="PS51898"/>
    </source>
</evidence>
<proteinExistence type="inferred from homology"/>
<dbReference type="SUPFAM" id="SSF56349">
    <property type="entry name" value="DNA breaking-rejoining enzymes"/>
    <property type="match status" value="1"/>
</dbReference>
<gene>
    <name evidence="9" type="ORF">H8Z83_18800</name>
</gene>
<dbReference type="GO" id="GO:0003677">
    <property type="term" value="F:DNA binding"/>
    <property type="evidence" value="ECO:0007669"/>
    <property type="project" value="UniProtKB-UniRule"/>
</dbReference>
<dbReference type="PROSITE" id="PS51900">
    <property type="entry name" value="CB"/>
    <property type="match status" value="1"/>
</dbReference>
<dbReference type="GO" id="GO:0006310">
    <property type="term" value="P:DNA recombination"/>
    <property type="evidence" value="ECO:0007669"/>
    <property type="project" value="UniProtKB-KW"/>
</dbReference>
<dbReference type="GO" id="GO:0015074">
    <property type="term" value="P:DNA integration"/>
    <property type="evidence" value="ECO:0007669"/>
    <property type="project" value="UniProtKB-KW"/>
</dbReference>
<dbReference type="Gene3D" id="1.10.443.10">
    <property type="entry name" value="Intergrase catalytic core"/>
    <property type="match status" value="1"/>
</dbReference>
<dbReference type="InterPro" id="IPR004107">
    <property type="entry name" value="Integrase_SAM-like_N"/>
</dbReference>
<dbReference type="AlphaFoldDB" id="A0A923MLW8"/>
<keyword evidence="10" id="KW-1185">Reference proteome</keyword>
<comment type="similarity">
    <text evidence="2">Belongs to the 'phage' integrase family.</text>
</comment>
<accession>A0A923MLW8</accession>
<comment type="caution">
    <text evidence="9">The sequence shown here is derived from an EMBL/GenBank/DDBJ whole genome shotgun (WGS) entry which is preliminary data.</text>
</comment>
<comment type="function">
    <text evidence="1">Site-specific tyrosine recombinase, which acts by catalyzing the cutting and rejoining of the recombining DNA molecules.</text>
</comment>
<keyword evidence="4 6" id="KW-0238">DNA-binding</keyword>
<evidence type="ECO:0000256" key="6">
    <source>
        <dbReference type="PROSITE-ProRule" id="PRU01248"/>
    </source>
</evidence>
<evidence type="ECO:0000256" key="2">
    <source>
        <dbReference type="ARBA" id="ARBA00008857"/>
    </source>
</evidence>
<feature type="domain" description="Tyr recombinase" evidence="7">
    <location>
        <begin position="126"/>
        <end position="315"/>
    </location>
</feature>
<evidence type="ECO:0000256" key="5">
    <source>
        <dbReference type="ARBA" id="ARBA00023172"/>
    </source>
</evidence>
<dbReference type="Proteomes" id="UP000620327">
    <property type="component" value="Unassembled WGS sequence"/>
</dbReference>
<dbReference type="EMBL" id="JACOQI010000061">
    <property type="protein sequence ID" value="MBC5772321.1"/>
    <property type="molecule type" value="Genomic_DNA"/>
</dbReference>
<organism evidence="9 10">
    <name type="scientific">Dysosmobacter segnis</name>
    <dbReference type="NCBI Taxonomy" id="2763042"/>
    <lineage>
        <taxon>Bacteria</taxon>
        <taxon>Bacillati</taxon>
        <taxon>Bacillota</taxon>
        <taxon>Clostridia</taxon>
        <taxon>Eubacteriales</taxon>
        <taxon>Oscillospiraceae</taxon>
        <taxon>Dysosmobacter</taxon>
    </lineage>
</organism>
<dbReference type="InterPro" id="IPR010998">
    <property type="entry name" value="Integrase_recombinase_N"/>
</dbReference>
<dbReference type="Gene3D" id="1.10.150.130">
    <property type="match status" value="1"/>
</dbReference>
<dbReference type="PANTHER" id="PTHR30349">
    <property type="entry name" value="PHAGE INTEGRASE-RELATED"/>
    <property type="match status" value="1"/>
</dbReference>
<feature type="domain" description="Core-binding (CB)" evidence="8">
    <location>
        <begin position="5"/>
        <end position="98"/>
    </location>
</feature>